<dbReference type="EMBL" id="JARBJD010000264">
    <property type="protein sequence ID" value="KAK2945332.1"/>
    <property type="molecule type" value="Genomic_DNA"/>
</dbReference>
<dbReference type="Proteomes" id="UP001281761">
    <property type="component" value="Unassembled WGS sequence"/>
</dbReference>
<proteinExistence type="predicted"/>
<keyword evidence="2" id="KW-1185">Reference proteome</keyword>
<organism evidence="1 2">
    <name type="scientific">Blattamonas nauphoetae</name>
    <dbReference type="NCBI Taxonomy" id="2049346"/>
    <lineage>
        <taxon>Eukaryota</taxon>
        <taxon>Metamonada</taxon>
        <taxon>Preaxostyla</taxon>
        <taxon>Oxymonadida</taxon>
        <taxon>Blattamonas</taxon>
    </lineage>
</organism>
<evidence type="ECO:0000313" key="1">
    <source>
        <dbReference type="EMBL" id="KAK2945332.1"/>
    </source>
</evidence>
<name>A0ABQ9X0M5_9EUKA</name>
<comment type="caution">
    <text evidence="1">The sequence shown here is derived from an EMBL/GenBank/DDBJ whole genome shotgun (WGS) entry which is preliminary data.</text>
</comment>
<protein>
    <submittedName>
        <fullName evidence="1">Uncharacterized protein</fullName>
    </submittedName>
</protein>
<evidence type="ECO:0000313" key="2">
    <source>
        <dbReference type="Proteomes" id="UP001281761"/>
    </source>
</evidence>
<gene>
    <name evidence="1" type="ORF">BLNAU_19721</name>
</gene>
<sequence>MSASDRAEDNSCGCDVYFNCQLEIAFGQQFDDLFVNLQLNSTRRGEEQFVECNSSSDLGMISKGGLHLVMRGLPLVKWGLRLVKWGLCLAKMGSASSSYRDEVEAESKKVRKKLDCGLVGVLDQMEKSCQTVADDLFVRSSIVPPDAGKIGADDAI</sequence>
<accession>A0ABQ9X0M5</accession>
<reference evidence="1 2" key="1">
    <citation type="journal article" date="2022" name="bioRxiv">
        <title>Genomics of Preaxostyla Flagellates Illuminates Evolutionary Transitions and the Path Towards Mitochondrial Loss.</title>
        <authorList>
            <person name="Novak L.V.F."/>
            <person name="Treitli S.C."/>
            <person name="Pyrih J."/>
            <person name="Halakuc P."/>
            <person name="Pipaliya S.V."/>
            <person name="Vacek V."/>
            <person name="Brzon O."/>
            <person name="Soukal P."/>
            <person name="Eme L."/>
            <person name="Dacks J.B."/>
            <person name="Karnkowska A."/>
            <person name="Elias M."/>
            <person name="Hampl V."/>
        </authorList>
    </citation>
    <scope>NUCLEOTIDE SEQUENCE [LARGE SCALE GENOMIC DNA]</scope>
    <source>
        <strain evidence="1">NAU3</strain>
        <tissue evidence="1">Gut</tissue>
    </source>
</reference>